<dbReference type="PANTHER" id="PTHR28678:SF1">
    <property type="entry name" value="CODANIN-1"/>
    <property type="match status" value="1"/>
</dbReference>
<dbReference type="VEuPathDB" id="FungiDB:DD237_004590"/>
<dbReference type="InterPro" id="IPR040031">
    <property type="entry name" value="Codanin-1"/>
</dbReference>
<dbReference type="PANTHER" id="PTHR28678">
    <property type="entry name" value="CODANIN-1"/>
    <property type="match status" value="1"/>
</dbReference>
<evidence type="ECO:0000313" key="2">
    <source>
        <dbReference type="EMBL" id="RMX66854.1"/>
    </source>
</evidence>
<reference evidence="4 5" key="1">
    <citation type="submission" date="2018-06" db="EMBL/GenBank/DDBJ databases">
        <title>Comparative genomics of downy mildews reveals potential adaptations to biotrophy.</title>
        <authorList>
            <person name="Fletcher K."/>
            <person name="Klosterman S.J."/>
            <person name="Derevnina L."/>
            <person name="Martin F."/>
            <person name="Koike S."/>
            <person name="Reyes Chin-Wo S."/>
            <person name="Mou B."/>
            <person name="Michelmore R."/>
        </authorList>
    </citation>
    <scope>NUCLEOTIDE SEQUENCE [LARGE SCALE GENOMIC DNA]</scope>
    <source>
        <strain evidence="3 5">R13</strain>
        <strain evidence="2 4">R14</strain>
    </source>
</reference>
<proteinExistence type="predicted"/>
<name>A0A3M6VJB2_9STRA</name>
<evidence type="ECO:0000313" key="3">
    <source>
        <dbReference type="EMBL" id="RQM16147.1"/>
    </source>
</evidence>
<protein>
    <submittedName>
        <fullName evidence="2">Uncharacterized protein</fullName>
    </submittedName>
</protein>
<organism evidence="2 4">
    <name type="scientific">Peronospora effusa</name>
    <dbReference type="NCBI Taxonomy" id="542832"/>
    <lineage>
        <taxon>Eukaryota</taxon>
        <taxon>Sar</taxon>
        <taxon>Stramenopiles</taxon>
        <taxon>Oomycota</taxon>
        <taxon>Peronosporomycetes</taxon>
        <taxon>Peronosporales</taxon>
        <taxon>Peronosporaceae</taxon>
        <taxon>Peronospora</taxon>
    </lineage>
</organism>
<dbReference type="Proteomes" id="UP000282087">
    <property type="component" value="Unassembled WGS sequence"/>
</dbReference>
<feature type="compositionally biased region" description="Polar residues" evidence="1">
    <location>
        <begin position="624"/>
        <end position="635"/>
    </location>
</feature>
<gene>
    <name evidence="3" type="ORF">DD237_004590</name>
    <name evidence="2" type="ORF">DD238_004079</name>
</gene>
<dbReference type="Proteomes" id="UP000286097">
    <property type="component" value="Unassembled WGS sequence"/>
</dbReference>
<keyword evidence="4" id="KW-1185">Reference proteome</keyword>
<dbReference type="EMBL" id="QLLG01000185">
    <property type="protein sequence ID" value="RMX66854.1"/>
    <property type="molecule type" value="Genomic_DNA"/>
</dbReference>
<dbReference type="EMBL" id="QKXF01000128">
    <property type="protein sequence ID" value="RQM16147.1"/>
    <property type="molecule type" value="Genomic_DNA"/>
</dbReference>
<feature type="region of interest" description="Disordered" evidence="1">
    <location>
        <begin position="581"/>
        <end position="638"/>
    </location>
</feature>
<dbReference type="GO" id="GO:0006325">
    <property type="term" value="P:chromatin organization"/>
    <property type="evidence" value="ECO:0007669"/>
    <property type="project" value="TreeGrafter"/>
</dbReference>
<evidence type="ECO:0000313" key="4">
    <source>
        <dbReference type="Proteomes" id="UP000282087"/>
    </source>
</evidence>
<feature type="compositionally biased region" description="Low complexity" evidence="1">
    <location>
        <begin position="600"/>
        <end position="623"/>
    </location>
</feature>
<sequence length="1413" mass="157656">MATQDATQLWEAVRAISDIDLDNIQTTITKFYSNSHLYSKASLSGQNNAIPLQFGDKVQYVRVDDFVHVFLDFLHHKVQLHTDNRYTSTKPTSSASQTLKLKNMATLKSHLNMATFDPNDAVDDEFLQLTSVHAANKTPKRRITTTLLTSKKKPVLTCPLPLDIAFPPLTPSESITKSSLSTKRSLLEKRMATSSSIVSPLPWRPTQIVNKPMLWSKKEMGTFDTKMATSDTQMATVLRKTKNKEEDKDVDVSKKKVNGLPQYQVKKQSSSSQGTCFEPKKMKENLSSKNLNEDKNHVQVTSIVLATDYSVNKQAAKLYGFLIKGRFVNKTCAELQVLISLLYRADCTICNKDPLQLENVENNVVKSFNEKVSEFCWRTHCLDFAEIVLREIEPVLVHLGADLLTLVKQSLQDAEGRCSDTLERLNQVSRQYEELRVAESARIGYQLPVEMMASAVQDFALPFNEETDSRLHYRTPVESLLYTNREKIRDGFLSLLRQFQQKQHSLIGIDNAGVAAAAIAAARKLLAEVSPENRWWFAKFFVQELIQVGSNPFGESDKDLVLKIMEDKLVVKNPDRLRKLHRRFSSQKPSTKPPQRHMQGSGSASSGSSSSSYRTSGKGSSSSQRTNRPGPQTISNEDDATKTFMVTLERMKSFFTDNQLFFFHFLHSCDSYEFSELVKHQLERQFNVIHRASAASLDARKDFTEVVLRLKVVAKFLGYLRFSPQWQVTFSIRQLSKHNAAFKAVEREGIDTLEVARDSSLDVKTLLENSILQASISKCVPWLCDYLSMLSLDRLSSGTTYFKQLVALLQLLYRSPRLNSLGETGLYIAMQLERVFHVLHMGDCFLHSDGYQSQELSLSWQVRKALARDHDVSPDESKAGAGEDHLPFLYSQVFVQSCVSELDDLRGFIQTRASKKLSVGSGTMATKQTIAPIRKLRPLQVVIEDDHRVDTIFSFAVKSDDAVHATLPEIKLPTASLLSSFVPLQEENDKLSDALFKMHPKLKPVVDFVVRTVTMDVCEHVLANVVMPRADTLVDRCASDSGLLSIGKSASSSVGEDSAFAARASFQMLITSKTRNEANSTVVAALQIALSLGEERVNTAIPPFMFPSSHPTLTNSIMSVALQRTMSTLKTLVPKSSQTEFVKRIAFRKKSLLKELGSTSKVTAAALPASATLSNTSRGPTPAQNTVTNVEIQETPPEEGKRYRELKRCVAAILTSANYNGSRKSTLAEWELQAITLLQSVPHFTASLRECVVSGDLTRDPASPLSISALGLWDIVWRAMTSCVTFLRLSLDVFAACELLSMHKERVMTVEKVFIAFATTFSAMLETIVCCVGNTPGTDIAVSRLQSMLVFLVDCMKNLPPAVSDQNELLGQFAVRANSLIVAKLQEVMAYELEPATRPGVESVDKVTRYVTN</sequence>
<evidence type="ECO:0000256" key="1">
    <source>
        <dbReference type="SAM" id="MobiDB-lite"/>
    </source>
</evidence>
<accession>A0A3M6VJB2</accession>
<evidence type="ECO:0000313" key="5">
    <source>
        <dbReference type="Proteomes" id="UP000286097"/>
    </source>
</evidence>
<dbReference type="GO" id="GO:0005634">
    <property type="term" value="C:nucleus"/>
    <property type="evidence" value="ECO:0007669"/>
    <property type="project" value="TreeGrafter"/>
</dbReference>
<comment type="caution">
    <text evidence="2">The sequence shown here is derived from an EMBL/GenBank/DDBJ whole genome shotgun (WGS) entry which is preliminary data.</text>
</comment>